<comment type="caution">
    <text evidence="1">The sequence shown here is derived from an EMBL/GenBank/DDBJ whole genome shotgun (WGS) entry which is preliminary data.</text>
</comment>
<keyword evidence="2" id="KW-1185">Reference proteome</keyword>
<protein>
    <submittedName>
        <fullName evidence="1">Uncharacterized protein</fullName>
    </submittedName>
</protein>
<dbReference type="Proteomes" id="UP000005512">
    <property type="component" value="Unassembled WGS sequence"/>
</dbReference>
<evidence type="ECO:0000313" key="1">
    <source>
        <dbReference type="EMBL" id="EFB71347.1"/>
    </source>
</evidence>
<dbReference type="eggNOG" id="ENOG5032EUE">
    <property type="taxonomic scope" value="Bacteria"/>
</dbReference>
<gene>
    <name evidence="1" type="ORF">PROVRUST_07531</name>
</gene>
<dbReference type="EMBL" id="ABXV02000040">
    <property type="protein sequence ID" value="EFB71347.1"/>
    <property type="molecule type" value="Genomic_DNA"/>
</dbReference>
<sequence length="53" mass="6368">MRLLDWFLAFFVSDIDCFNENILNENSILIFRVLIINKIVILHHMLHKVLTLK</sequence>
<dbReference type="AlphaFoldDB" id="D1P5M3"/>
<proteinExistence type="predicted"/>
<accession>D1P5M3</accession>
<evidence type="ECO:0000313" key="2">
    <source>
        <dbReference type="Proteomes" id="UP000005512"/>
    </source>
</evidence>
<organism evidence="1 2">
    <name type="scientific">Providencia rustigianii DSM 4541</name>
    <dbReference type="NCBI Taxonomy" id="500637"/>
    <lineage>
        <taxon>Bacteria</taxon>
        <taxon>Pseudomonadati</taxon>
        <taxon>Pseudomonadota</taxon>
        <taxon>Gammaproteobacteria</taxon>
        <taxon>Enterobacterales</taxon>
        <taxon>Morganellaceae</taxon>
        <taxon>Providencia</taxon>
    </lineage>
</organism>
<dbReference type="HOGENOM" id="CLU_3065083_0_0_6"/>
<name>D1P5M3_9GAMM</name>
<reference evidence="1" key="1">
    <citation type="submission" date="2009-12" db="EMBL/GenBank/DDBJ databases">
        <authorList>
            <person name="Weinstock G."/>
            <person name="Sodergren E."/>
            <person name="Clifton S."/>
            <person name="Fulton L."/>
            <person name="Fulton B."/>
            <person name="Courtney L."/>
            <person name="Fronick C."/>
            <person name="Harrison M."/>
            <person name="Strong C."/>
            <person name="Farmer C."/>
            <person name="Delahaunty K."/>
            <person name="Markovic C."/>
            <person name="Hall O."/>
            <person name="Minx P."/>
            <person name="Tomlinson C."/>
            <person name="Mitreva M."/>
            <person name="Nelson J."/>
            <person name="Hou S."/>
            <person name="Wollam A."/>
            <person name="Pepin K.H."/>
            <person name="Johnson M."/>
            <person name="Bhonagiri V."/>
            <person name="Nash W.E."/>
            <person name="Warren W."/>
            <person name="Chinwalla A."/>
            <person name="Mardis E.R."/>
            <person name="Wilson R.K."/>
        </authorList>
    </citation>
    <scope>NUCLEOTIDE SEQUENCE [LARGE SCALE GENOMIC DNA]</scope>
    <source>
        <strain evidence="1">DSM 4541</strain>
    </source>
</reference>